<dbReference type="Proteomes" id="UP001420932">
    <property type="component" value="Unassembled WGS sequence"/>
</dbReference>
<comment type="caution">
    <text evidence="1">The sequence shown here is derived from an EMBL/GenBank/DDBJ whole genome shotgun (WGS) entry which is preliminary data.</text>
</comment>
<name>A0AAP0I2C2_9MAGN</name>
<gene>
    <name evidence="1" type="ORF">Syun_023573</name>
</gene>
<evidence type="ECO:0000313" key="1">
    <source>
        <dbReference type="EMBL" id="KAK9107562.1"/>
    </source>
</evidence>
<sequence>MPFKRASSVFYMVPLEIPLVKMSVNWATVNRSKGNRVDISKSDLIQKSSYCRVSGIGIYSMKGATWIFLNYLLMAMSAAVRTREVVQSNEEGNK</sequence>
<dbReference type="AlphaFoldDB" id="A0AAP0I2C2"/>
<protein>
    <submittedName>
        <fullName evidence="1">Uncharacterized protein</fullName>
    </submittedName>
</protein>
<dbReference type="EMBL" id="JBBNAF010000010">
    <property type="protein sequence ID" value="KAK9107562.1"/>
    <property type="molecule type" value="Genomic_DNA"/>
</dbReference>
<keyword evidence="2" id="KW-1185">Reference proteome</keyword>
<proteinExistence type="predicted"/>
<evidence type="ECO:0000313" key="2">
    <source>
        <dbReference type="Proteomes" id="UP001420932"/>
    </source>
</evidence>
<reference evidence="1 2" key="1">
    <citation type="submission" date="2024-01" db="EMBL/GenBank/DDBJ databases">
        <title>Genome assemblies of Stephania.</title>
        <authorList>
            <person name="Yang L."/>
        </authorList>
    </citation>
    <scope>NUCLEOTIDE SEQUENCE [LARGE SCALE GENOMIC DNA]</scope>
    <source>
        <strain evidence="1">YNDBR</strain>
        <tissue evidence="1">Leaf</tissue>
    </source>
</reference>
<organism evidence="1 2">
    <name type="scientific">Stephania yunnanensis</name>
    <dbReference type="NCBI Taxonomy" id="152371"/>
    <lineage>
        <taxon>Eukaryota</taxon>
        <taxon>Viridiplantae</taxon>
        <taxon>Streptophyta</taxon>
        <taxon>Embryophyta</taxon>
        <taxon>Tracheophyta</taxon>
        <taxon>Spermatophyta</taxon>
        <taxon>Magnoliopsida</taxon>
        <taxon>Ranunculales</taxon>
        <taxon>Menispermaceae</taxon>
        <taxon>Menispermoideae</taxon>
        <taxon>Cissampelideae</taxon>
        <taxon>Stephania</taxon>
    </lineage>
</organism>
<accession>A0AAP0I2C2</accession>